<dbReference type="SUPFAM" id="SSF55298">
    <property type="entry name" value="YjgF-like"/>
    <property type="match status" value="1"/>
</dbReference>
<evidence type="ECO:0000313" key="1">
    <source>
        <dbReference type="EMBL" id="KAF2169953.1"/>
    </source>
</evidence>
<evidence type="ECO:0000313" key="2">
    <source>
        <dbReference type="Proteomes" id="UP000799537"/>
    </source>
</evidence>
<dbReference type="EMBL" id="ML993586">
    <property type="protein sequence ID" value="KAF2169953.1"/>
    <property type="molecule type" value="Genomic_DNA"/>
</dbReference>
<protein>
    <submittedName>
        <fullName evidence="1">Uncharacterized protein</fullName>
    </submittedName>
</protein>
<dbReference type="Gene3D" id="3.30.1330.40">
    <property type="entry name" value="RutC-like"/>
    <property type="match status" value="1"/>
</dbReference>
<dbReference type="OrthoDB" id="309640at2759"/>
<organism evidence="1 2">
    <name type="scientific">Zasmidium cellare ATCC 36951</name>
    <dbReference type="NCBI Taxonomy" id="1080233"/>
    <lineage>
        <taxon>Eukaryota</taxon>
        <taxon>Fungi</taxon>
        <taxon>Dikarya</taxon>
        <taxon>Ascomycota</taxon>
        <taxon>Pezizomycotina</taxon>
        <taxon>Dothideomycetes</taxon>
        <taxon>Dothideomycetidae</taxon>
        <taxon>Mycosphaerellales</taxon>
        <taxon>Mycosphaerellaceae</taxon>
        <taxon>Zasmidium</taxon>
    </lineage>
</organism>
<dbReference type="RefSeq" id="XP_033670842.1">
    <property type="nucleotide sequence ID" value="XM_033805000.1"/>
</dbReference>
<dbReference type="CDD" id="cd00448">
    <property type="entry name" value="YjgF_YER057c_UK114_family"/>
    <property type="match status" value="1"/>
</dbReference>
<keyword evidence="2" id="KW-1185">Reference proteome</keyword>
<dbReference type="Proteomes" id="UP000799537">
    <property type="component" value="Unassembled WGS sequence"/>
</dbReference>
<dbReference type="Pfam" id="PF01042">
    <property type="entry name" value="Ribonuc_L-PSP"/>
    <property type="match status" value="1"/>
</dbReference>
<accession>A0A6A6CTB6</accession>
<gene>
    <name evidence="1" type="ORF">M409DRAFT_19568</name>
</gene>
<dbReference type="AlphaFoldDB" id="A0A6A6CTB6"/>
<dbReference type="InterPro" id="IPR035959">
    <property type="entry name" value="RutC-like_sf"/>
</dbReference>
<proteinExistence type="predicted"/>
<sequence>MNDVVEVNVFLTNIEDSNDLTPEHIKYFGELKPARTAVAVKELPYGSDIEIKCVAVQSSR</sequence>
<name>A0A6A6CTB6_ZASCE</name>
<dbReference type="InterPro" id="IPR006175">
    <property type="entry name" value="YjgF/YER057c/UK114"/>
</dbReference>
<dbReference type="GeneID" id="54558272"/>
<reference evidence="1" key="1">
    <citation type="journal article" date="2020" name="Stud. Mycol.">
        <title>101 Dothideomycetes genomes: a test case for predicting lifestyles and emergence of pathogens.</title>
        <authorList>
            <person name="Haridas S."/>
            <person name="Albert R."/>
            <person name="Binder M."/>
            <person name="Bloem J."/>
            <person name="Labutti K."/>
            <person name="Salamov A."/>
            <person name="Andreopoulos B."/>
            <person name="Baker S."/>
            <person name="Barry K."/>
            <person name="Bills G."/>
            <person name="Bluhm B."/>
            <person name="Cannon C."/>
            <person name="Castanera R."/>
            <person name="Culley D."/>
            <person name="Daum C."/>
            <person name="Ezra D."/>
            <person name="Gonzalez J."/>
            <person name="Henrissat B."/>
            <person name="Kuo A."/>
            <person name="Liang C."/>
            <person name="Lipzen A."/>
            <person name="Lutzoni F."/>
            <person name="Magnuson J."/>
            <person name="Mondo S."/>
            <person name="Nolan M."/>
            <person name="Ohm R."/>
            <person name="Pangilinan J."/>
            <person name="Park H.-J."/>
            <person name="Ramirez L."/>
            <person name="Alfaro M."/>
            <person name="Sun H."/>
            <person name="Tritt A."/>
            <person name="Yoshinaga Y."/>
            <person name="Zwiers L.-H."/>
            <person name="Turgeon B."/>
            <person name="Goodwin S."/>
            <person name="Spatafora J."/>
            <person name="Crous P."/>
            <person name="Grigoriev I."/>
        </authorList>
    </citation>
    <scope>NUCLEOTIDE SEQUENCE</scope>
    <source>
        <strain evidence="1">ATCC 36951</strain>
    </source>
</reference>